<accession>A0AAD6VBH6</accession>
<organism evidence="4 5">
    <name type="scientific">Mycena pura</name>
    <dbReference type="NCBI Taxonomy" id="153505"/>
    <lineage>
        <taxon>Eukaryota</taxon>
        <taxon>Fungi</taxon>
        <taxon>Dikarya</taxon>
        <taxon>Basidiomycota</taxon>
        <taxon>Agaricomycotina</taxon>
        <taxon>Agaricomycetes</taxon>
        <taxon>Agaricomycetidae</taxon>
        <taxon>Agaricales</taxon>
        <taxon>Marasmiineae</taxon>
        <taxon>Mycenaceae</taxon>
        <taxon>Mycena</taxon>
    </lineage>
</organism>
<dbReference type="InterPro" id="IPR045340">
    <property type="entry name" value="DUF6533"/>
</dbReference>
<feature type="transmembrane region" description="Helical" evidence="2">
    <location>
        <begin position="64"/>
        <end position="83"/>
    </location>
</feature>
<feature type="transmembrane region" description="Helical" evidence="2">
    <location>
        <begin position="185"/>
        <end position="204"/>
    </location>
</feature>
<sequence length="410" mass="44871">MPGPALAYGPDHYTPAAAAQYVQYTFIGNYILYATACLLVYELVTSLDDEVARVWSLKWRLPKILFMLNRYVIRAMLVVLWIVADYPGTSAEFCRVYGYWQMIPLRLAILAAQALVVIRVWAIYNNSRPMFWVLCTLYTLEVLAVALCVLIATRDTQGVAQPAPLSCALVSRSGYLLKRAASGTWIAPLCFEFIMVLITLAKLVPRWSWRSPRRQAGLWGSGGNATLDVLARDSLIYFVLIFTFTLTNAIIYELNFSAYYHSLLLGPTSAISCIAVSRMVINMRSLPTLGSLTQSVQTGTAYADADLRFNDDYTFDGPNREAVPDTARPFLGAHAKSRSTRKIRGPPRARARAAPADAHATSVPPSATTLLAGPAVLLPSEGSRPGSARTSGDETCVGSVEDDVVLGKLG</sequence>
<dbReference type="EMBL" id="JARJCW010000034">
    <property type="protein sequence ID" value="KAJ7208259.1"/>
    <property type="molecule type" value="Genomic_DNA"/>
</dbReference>
<feature type="transmembrane region" description="Helical" evidence="2">
    <location>
        <begin position="21"/>
        <end position="44"/>
    </location>
</feature>
<evidence type="ECO:0000256" key="2">
    <source>
        <dbReference type="SAM" id="Phobius"/>
    </source>
</evidence>
<keyword evidence="2" id="KW-1133">Transmembrane helix</keyword>
<proteinExistence type="predicted"/>
<evidence type="ECO:0000259" key="3">
    <source>
        <dbReference type="Pfam" id="PF20151"/>
    </source>
</evidence>
<comment type="caution">
    <text evidence="4">The sequence shown here is derived from an EMBL/GenBank/DDBJ whole genome shotgun (WGS) entry which is preliminary data.</text>
</comment>
<feature type="transmembrane region" description="Helical" evidence="2">
    <location>
        <begin position="235"/>
        <end position="252"/>
    </location>
</feature>
<feature type="region of interest" description="Disordered" evidence="1">
    <location>
        <begin position="334"/>
        <end position="402"/>
    </location>
</feature>
<name>A0AAD6VBH6_9AGAR</name>
<keyword evidence="5" id="KW-1185">Reference proteome</keyword>
<protein>
    <recommendedName>
        <fullName evidence="3">DUF6533 domain-containing protein</fullName>
    </recommendedName>
</protein>
<dbReference type="Pfam" id="PF20151">
    <property type="entry name" value="DUF6533"/>
    <property type="match status" value="1"/>
</dbReference>
<evidence type="ECO:0000313" key="5">
    <source>
        <dbReference type="Proteomes" id="UP001219525"/>
    </source>
</evidence>
<gene>
    <name evidence="4" type="ORF">GGX14DRAFT_454254</name>
</gene>
<feature type="transmembrane region" description="Helical" evidence="2">
    <location>
        <begin position="103"/>
        <end position="124"/>
    </location>
</feature>
<keyword evidence="2" id="KW-0812">Transmembrane</keyword>
<feature type="domain" description="DUF6533" evidence="3">
    <location>
        <begin position="30"/>
        <end position="72"/>
    </location>
</feature>
<reference evidence="4" key="1">
    <citation type="submission" date="2023-03" db="EMBL/GenBank/DDBJ databases">
        <title>Massive genome expansion in bonnet fungi (Mycena s.s.) driven by repeated elements and novel gene families across ecological guilds.</title>
        <authorList>
            <consortium name="Lawrence Berkeley National Laboratory"/>
            <person name="Harder C.B."/>
            <person name="Miyauchi S."/>
            <person name="Viragh M."/>
            <person name="Kuo A."/>
            <person name="Thoen E."/>
            <person name="Andreopoulos B."/>
            <person name="Lu D."/>
            <person name="Skrede I."/>
            <person name="Drula E."/>
            <person name="Henrissat B."/>
            <person name="Morin E."/>
            <person name="Kohler A."/>
            <person name="Barry K."/>
            <person name="LaButti K."/>
            <person name="Morin E."/>
            <person name="Salamov A."/>
            <person name="Lipzen A."/>
            <person name="Mereny Z."/>
            <person name="Hegedus B."/>
            <person name="Baldrian P."/>
            <person name="Stursova M."/>
            <person name="Weitz H."/>
            <person name="Taylor A."/>
            <person name="Grigoriev I.V."/>
            <person name="Nagy L.G."/>
            <person name="Martin F."/>
            <person name="Kauserud H."/>
        </authorList>
    </citation>
    <scope>NUCLEOTIDE SEQUENCE</scope>
    <source>
        <strain evidence="4">9144</strain>
    </source>
</reference>
<keyword evidence="2" id="KW-0472">Membrane</keyword>
<evidence type="ECO:0000313" key="4">
    <source>
        <dbReference type="EMBL" id="KAJ7208259.1"/>
    </source>
</evidence>
<dbReference type="AlphaFoldDB" id="A0AAD6VBH6"/>
<evidence type="ECO:0000256" key="1">
    <source>
        <dbReference type="SAM" id="MobiDB-lite"/>
    </source>
</evidence>
<feature type="transmembrane region" description="Helical" evidence="2">
    <location>
        <begin position="131"/>
        <end position="152"/>
    </location>
</feature>
<feature type="compositionally biased region" description="Basic residues" evidence="1">
    <location>
        <begin position="335"/>
        <end position="351"/>
    </location>
</feature>
<dbReference type="Proteomes" id="UP001219525">
    <property type="component" value="Unassembled WGS sequence"/>
</dbReference>